<sequence>MKLWMWITLAVVIAVAAAVVYAYAKPNPNAGDPTKLQRTVSSAEQHTLDTVTITGDQLTAATCADGAACYLAVDGVVYDMSGFPSWMKRGRHHGIEAGTDATEAFVRSGHARDKLQSMPVVGRLRR</sequence>
<dbReference type="Gene3D" id="3.10.120.10">
    <property type="entry name" value="Cytochrome b5-like heme/steroid binding domain"/>
    <property type="match status" value="1"/>
</dbReference>
<dbReference type="InterPro" id="IPR001199">
    <property type="entry name" value="Cyt_B5-like_heme/steroid-bd"/>
</dbReference>
<keyword evidence="1" id="KW-0732">Signal</keyword>
<evidence type="ECO:0000256" key="1">
    <source>
        <dbReference type="SAM" id="SignalP"/>
    </source>
</evidence>
<dbReference type="EMBL" id="JAKRCV010000071">
    <property type="protein sequence ID" value="MCG7323364.1"/>
    <property type="molecule type" value="Genomic_DNA"/>
</dbReference>
<dbReference type="SUPFAM" id="SSF55856">
    <property type="entry name" value="Cytochrome b5-like heme/steroid binding domain"/>
    <property type="match status" value="1"/>
</dbReference>
<dbReference type="SMART" id="SM01117">
    <property type="entry name" value="Cyt-b5"/>
    <property type="match status" value="1"/>
</dbReference>
<dbReference type="RefSeq" id="WP_019287725.1">
    <property type="nucleotide sequence ID" value="NZ_DAMCTM010000023.1"/>
</dbReference>
<protein>
    <recommendedName>
        <fullName evidence="2">Cytochrome b5 heme-binding domain-containing protein</fullName>
    </recommendedName>
</protein>
<comment type="caution">
    <text evidence="3">The sequence shown here is derived from an EMBL/GenBank/DDBJ whole genome shotgun (WGS) entry which is preliminary data.</text>
</comment>
<dbReference type="Pfam" id="PF00173">
    <property type="entry name" value="Cyt-b5"/>
    <property type="match status" value="1"/>
</dbReference>
<keyword evidence="4" id="KW-1185">Reference proteome</keyword>
<accession>A0ABS9Q6E7</accession>
<name>A0ABS9Q6E7_9MICO</name>
<dbReference type="Proteomes" id="UP001521931">
    <property type="component" value="Unassembled WGS sequence"/>
</dbReference>
<feature type="chain" id="PRO_5045483635" description="Cytochrome b5 heme-binding domain-containing protein" evidence="1">
    <location>
        <begin position="25"/>
        <end position="126"/>
    </location>
</feature>
<organism evidence="3 4">
    <name type="scientific">Arsenicicoccus bolidensis</name>
    <dbReference type="NCBI Taxonomy" id="229480"/>
    <lineage>
        <taxon>Bacteria</taxon>
        <taxon>Bacillati</taxon>
        <taxon>Actinomycetota</taxon>
        <taxon>Actinomycetes</taxon>
        <taxon>Micrococcales</taxon>
        <taxon>Intrasporangiaceae</taxon>
        <taxon>Arsenicicoccus</taxon>
    </lineage>
</organism>
<gene>
    <name evidence="3" type="ORF">MHL29_15895</name>
</gene>
<evidence type="ECO:0000313" key="4">
    <source>
        <dbReference type="Proteomes" id="UP001521931"/>
    </source>
</evidence>
<feature type="domain" description="Cytochrome b5 heme-binding" evidence="2">
    <location>
        <begin position="53"/>
        <end position="125"/>
    </location>
</feature>
<feature type="signal peptide" evidence="1">
    <location>
        <begin position="1"/>
        <end position="24"/>
    </location>
</feature>
<reference evidence="3 4" key="1">
    <citation type="submission" date="2022-02" db="EMBL/GenBank/DDBJ databases">
        <title>Uncovering new skin microbiome diversity through culturing and metagenomics.</title>
        <authorList>
            <person name="Conlan S."/>
            <person name="Deming C."/>
            <person name="Nisc Comparative Sequencing Program N."/>
            <person name="Segre J.A."/>
        </authorList>
    </citation>
    <scope>NUCLEOTIDE SEQUENCE [LARGE SCALE GENOMIC DNA]</scope>
    <source>
        <strain evidence="3 4">ACRQZ</strain>
    </source>
</reference>
<evidence type="ECO:0000259" key="2">
    <source>
        <dbReference type="SMART" id="SM01117"/>
    </source>
</evidence>
<proteinExistence type="predicted"/>
<evidence type="ECO:0000313" key="3">
    <source>
        <dbReference type="EMBL" id="MCG7323364.1"/>
    </source>
</evidence>
<dbReference type="InterPro" id="IPR036400">
    <property type="entry name" value="Cyt_B5-like_heme/steroid_sf"/>
</dbReference>